<dbReference type="PANTHER" id="PTHR24369:SF210">
    <property type="entry name" value="CHAOPTIN-RELATED"/>
    <property type="match status" value="1"/>
</dbReference>
<sequence length="515" mass="57704">MDCSSRQLRSVPTQLNKDFIFINLNENVIEIIQQSDFAGLTQLLTLSLSSNRISKIEEGSFSDLLQLRDLSLDNNRLTLLTTEHFVGLSNLQVLQLHGNVKLTIDPCFLSQMSSLTALSLQNTRIDFSDAFVIAKSTCLLQYPTAFTESSSTFPYVLNVRTLSLGYQGTSSDLTSLEHFRQLQSLALFNIPTTSFQNTCLSNLRHLKIVTLVGIKEYPVGFLKSVSITALSVSESTFFCLPKHAFLHLPSLTQLIIIRNSLMMIDQEAFTGARNLTFVNLAFNKLVSLPRGVFDDLGNETYFPQINLHSNQWHCDCKIKWMQDFPPFAGSLLFCQTPVNVAGFSIFSVNLDCDLRNVTIQSETDHCMSLMDSTMMTSNPRTTFSKAMLSSTKTTSSVLIPALTGGLGFMVSLLTLSFILVFCSKWKRNRQLDSEPIYATPTEPVELGHVTHTYLYKRDKTSIDNEKGDQLESGYATSIHDDNIEKSNMYEKSIAAKADPQQTYEKSLPSTYMEAL</sequence>
<accession>A0A9Q1CM12</accession>
<keyword evidence="4" id="KW-1133">Transmembrane helix</keyword>
<dbReference type="Pfam" id="PF13855">
    <property type="entry name" value="LRR_8"/>
    <property type="match status" value="2"/>
</dbReference>
<feature type="transmembrane region" description="Helical" evidence="4">
    <location>
        <begin position="397"/>
        <end position="421"/>
    </location>
</feature>
<dbReference type="AlphaFoldDB" id="A0A9Q1CM12"/>
<keyword evidence="4" id="KW-0812">Transmembrane</keyword>
<dbReference type="InterPro" id="IPR032675">
    <property type="entry name" value="LRR_dom_sf"/>
</dbReference>
<keyword evidence="3" id="KW-0677">Repeat</keyword>
<organism evidence="5 6">
    <name type="scientific">Holothuria leucospilota</name>
    <name type="common">Black long sea cucumber</name>
    <name type="synonym">Mertensiothuria leucospilota</name>
    <dbReference type="NCBI Taxonomy" id="206669"/>
    <lineage>
        <taxon>Eukaryota</taxon>
        <taxon>Metazoa</taxon>
        <taxon>Echinodermata</taxon>
        <taxon>Eleutherozoa</taxon>
        <taxon>Echinozoa</taxon>
        <taxon>Holothuroidea</taxon>
        <taxon>Aspidochirotacea</taxon>
        <taxon>Aspidochirotida</taxon>
        <taxon>Holothuriidae</taxon>
        <taxon>Holothuria</taxon>
    </lineage>
</organism>
<dbReference type="InterPro" id="IPR050541">
    <property type="entry name" value="LRR_TM_domain-containing"/>
</dbReference>
<dbReference type="GO" id="GO:0005886">
    <property type="term" value="C:plasma membrane"/>
    <property type="evidence" value="ECO:0007669"/>
    <property type="project" value="TreeGrafter"/>
</dbReference>
<keyword evidence="1" id="KW-0433">Leucine-rich repeat</keyword>
<evidence type="ECO:0000256" key="4">
    <source>
        <dbReference type="SAM" id="Phobius"/>
    </source>
</evidence>
<dbReference type="PANTHER" id="PTHR24369">
    <property type="entry name" value="ANTIGEN BSP, PUTATIVE-RELATED"/>
    <property type="match status" value="1"/>
</dbReference>
<evidence type="ECO:0000256" key="1">
    <source>
        <dbReference type="ARBA" id="ARBA00022614"/>
    </source>
</evidence>
<proteinExistence type="predicted"/>
<evidence type="ECO:0000256" key="3">
    <source>
        <dbReference type="ARBA" id="ARBA00022737"/>
    </source>
</evidence>
<dbReference type="InterPro" id="IPR001611">
    <property type="entry name" value="Leu-rich_rpt"/>
</dbReference>
<protein>
    <submittedName>
        <fullName evidence="5">Leucine-rich repeat-containing protein 4</fullName>
    </submittedName>
</protein>
<keyword evidence="4" id="KW-0472">Membrane</keyword>
<dbReference type="SMART" id="SM00369">
    <property type="entry name" value="LRR_TYP"/>
    <property type="match status" value="5"/>
</dbReference>
<evidence type="ECO:0000313" key="6">
    <source>
        <dbReference type="Proteomes" id="UP001152320"/>
    </source>
</evidence>
<evidence type="ECO:0000313" key="5">
    <source>
        <dbReference type="EMBL" id="KAJ8047391.1"/>
    </source>
</evidence>
<dbReference type="PROSITE" id="PS51450">
    <property type="entry name" value="LRR"/>
    <property type="match status" value="1"/>
</dbReference>
<dbReference type="EMBL" id="JAIZAY010000002">
    <property type="protein sequence ID" value="KAJ8047391.1"/>
    <property type="molecule type" value="Genomic_DNA"/>
</dbReference>
<evidence type="ECO:0000256" key="2">
    <source>
        <dbReference type="ARBA" id="ARBA00022729"/>
    </source>
</evidence>
<keyword evidence="6" id="KW-1185">Reference proteome</keyword>
<dbReference type="Gene3D" id="3.80.10.10">
    <property type="entry name" value="Ribonuclease Inhibitor"/>
    <property type="match status" value="2"/>
</dbReference>
<comment type="caution">
    <text evidence="5">The sequence shown here is derived from an EMBL/GenBank/DDBJ whole genome shotgun (WGS) entry which is preliminary data.</text>
</comment>
<name>A0A9Q1CM12_HOLLE</name>
<dbReference type="SUPFAM" id="SSF52058">
    <property type="entry name" value="L domain-like"/>
    <property type="match status" value="1"/>
</dbReference>
<keyword evidence="2" id="KW-0732">Signal</keyword>
<reference evidence="5" key="1">
    <citation type="submission" date="2021-10" db="EMBL/GenBank/DDBJ databases">
        <title>Tropical sea cucumber genome reveals ecological adaptation and Cuvierian tubules defense mechanism.</title>
        <authorList>
            <person name="Chen T."/>
        </authorList>
    </citation>
    <scope>NUCLEOTIDE SEQUENCE</scope>
    <source>
        <strain evidence="5">Nanhai2018</strain>
        <tissue evidence="5">Muscle</tissue>
    </source>
</reference>
<gene>
    <name evidence="5" type="ORF">HOLleu_06379</name>
</gene>
<dbReference type="InterPro" id="IPR003591">
    <property type="entry name" value="Leu-rich_rpt_typical-subtyp"/>
</dbReference>
<dbReference type="Proteomes" id="UP001152320">
    <property type="component" value="Chromosome 2"/>
</dbReference>
<dbReference type="OrthoDB" id="676979at2759"/>